<sequence>YATYNYGGISEWTRVELLDASYTSFAITAASNLCFPSDFNQTHSVSVPMVKR</sequence>
<evidence type="ECO:0000313" key="1">
    <source>
        <dbReference type="EMBL" id="GAH68612.1"/>
    </source>
</evidence>
<reference evidence="1" key="1">
    <citation type="journal article" date="2014" name="Front. Microbiol.">
        <title>High frequency of phylogenetically diverse reductive dehalogenase-homologous genes in deep subseafloor sedimentary metagenomes.</title>
        <authorList>
            <person name="Kawai M."/>
            <person name="Futagami T."/>
            <person name="Toyoda A."/>
            <person name="Takaki Y."/>
            <person name="Nishi S."/>
            <person name="Hori S."/>
            <person name="Arai W."/>
            <person name="Tsubouchi T."/>
            <person name="Morono Y."/>
            <person name="Uchiyama I."/>
            <person name="Ito T."/>
            <person name="Fujiyama A."/>
            <person name="Inagaki F."/>
            <person name="Takami H."/>
        </authorList>
    </citation>
    <scope>NUCLEOTIDE SEQUENCE</scope>
    <source>
        <strain evidence="1">Expedition CK06-06</strain>
    </source>
</reference>
<proteinExistence type="predicted"/>
<name>X1HGN5_9ZZZZ</name>
<protein>
    <submittedName>
        <fullName evidence="1">Uncharacterized protein</fullName>
    </submittedName>
</protein>
<accession>X1HGN5</accession>
<feature type="non-terminal residue" evidence="1">
    <location>
        <position position="1"/>
    </location>
</feature>
<gene>
    <name evidence="1" type="ORF">S03H2_45140</name>
</gene>
<dbReference type="AlphaFoldDB" id="X1HGN5"/>
<comment type="caution">
    <text evidence="1">The sequence shown here is derived from an EMBL/GenBank/DDBJ whole genome shotgun (WGS) entry which is preliminary data.</text>
</comment>
<organism evidence="1">
    <name type="scientific">marine sediment metagenome</name>
    <dbReference type="NCBI Taxonomy" id="412755"/>
    <lineage>
        <taxon>unclassified sequences</taxon>
        <taxon>metagenomes</taxon>
        <taxon>ecological metagenomes</taxon>
    </lineage>
</organism>
<dbReference type="EMBL" id="BARU01028260">
    <property type="protein sequence ID" value="GAH68612.1"/>
    <property type="molecule type" value="Genomic_DNA"/>
</dbReference>